<accession>A0A3M7TR22</accession>
<dbReference type="AlphaFoldDB" id="A0A3M7TR22"/>
<dbReference type="PROSITE" id="PS51257">
    <property type="entry name" value="PROKAR_LIPOPROTEIN"/>
    <property type="match status" value="1"/>
</dbReference>
<feature type="compositionally biased region" description="Basic and acidic residues" evidence="1">
    <location>
        <begin position="38"/>
        <end position="47"/>
    </location>
</feature>
<reference evidence="3 4" key="1">
    <citation type="submission" date="2018-10" db="EMBL/GenBank/DDBJ databases">
        <title>Bacillus Keqinensis sp. nov., a moderately halophilic bacterium isolated from a saline-alkaline lake.</title>
        <authorList>
            <person name="Wang H."/>
        </authorList>
    </citation>
    <scope>NUCLEOTIDE SEQUENCE [LARGE SCALE GENOMIC DNA]</scope>
    <source>
        <strain evidence="3 4">KQ-3</strain>
    </source>
</reference>
<proteinExistence type="predicted"/>
<dbReference type="OrthoDB" id="2886555at2"/>
<sequence length="300" mass="33991">MKRSTALVTTGLLSAAVLTACSGTESESAGENVNEPNDGIHDEKEPSDVAEDEDVEEVHETENEQDEPIDEEPSEENTADEIEELEEIKENEENEETAAVEEHDQDTAKEIAEESETLQEAPAYTLIDQETIDQFDFNLEEREAEFGLTVLVPSFLPHNFNEDNAMLILGSGHHSSFLSVNEATAEDYLEDFDLETEKEKHMEKEQEKSAQKLDVVDVELEDYPPLAETFDYYLVTSGYIEGNDLPVPNQFLNTDTAFHTLVRVEKDRRIIFTFNYELEKETDALIAEFLQIAQSIEINE</sequence>
<name>A0A3M7TR22_9BACI</name>
<protein>
    <submittedName>
        <fullName evidence="3">Uncharacterized protein</fullName>
    </submittedName>
</protein>
<feature type="signal peptide" evidence="2">
    <location>
        <begin position="1"/>
        <end position="20"/>
    </location>
</feature>
<feature type="chain" id="PRO_5039333619" evidence="2">
    <location>
        <begin position="21"/>
        <end position="300"/>
    </location>
</feature>
<dbReference type="RefSeq" id="WP_122899810.1">
    <property type="nucleotide sequence ID" value="NZ_RHIB01000002.1"/>
</dbReference>
<evidence type="ECO:0000256" key="1">
    <source>
        <dbReference type="SAM" id="MobiDB-lite"/>
    </source>
</evidence>
<keyword evidence="4" id="KW-1185">Reference proteome</keyword>
<evidence type="ECO:0000256" key="2">
    <source>
        <dbReference type="SAM" id="SignalP"/>
    </source>
</evidence>
<keyword evidence="2" id="KW-0732">Signal</keyword>
<gene>
    <name evidence="3" type="ORF">EBO34_14610</name>
</gene>
<dbReference type="EMBL" id="RHIB01000002">
    <property type="protein sequence ID" value="RNA67925.1"/>
    <property type="molecule type" value="Genomic_DNA"/>
</dbReference>
<feature type="compositionally biased region" description="Polar residues" evidence="1">
    <location>
        <begin position="22"/>
        <end position="35"/>
    </location>
</feature>
<dbReference type="Proteomes" id="UP000278746">
    <property type="component" value="Unassembled WGS sequence"/>
</dbReference>
<evidence type="ECO:0000313" key="3">
    <source>
        <dbReference type="EMBL" id="RNA67925.1"/>
    </source>
</evidence>
<feature type="compositionally biased region" description="Acidic residues" evidence="1">
    <location>
        <begin position="48"/>
        <end position="83"/>
    </location>
</feature>
<comment type="caution">
    <text evidence="3">The sequence shown here is derived from an EMBL/GenBank/DDBJ whole genome shotgun (WGS) entry which is preliminary data.</text>
</comment>
<organism evidence="3 4">
    <name type="scientific">Alteribacter keqinensis</name>
    <dbReference type="NCBI Taxonomy" id="2483800"/>
    <lineage>
        <taxon>Bacteria</taxon>
        <taxon>Bacillati</taxon>
        <taxon>Bacillota</taxon>
        <taxon>Bacilli</taxon>
        <taxon>Bacillales</taxon>
        <taxon>Bacillaceae</taxon>
        <taxon>Alteribacter</taxon>
    </lineage>
</organism>
<evidence type="ECO:0000313" key="4">
    <source>
        <dbReference type="Proteomes" id="UP000278746"/>
    </source>
</evidence>
<feature type="region of interest" description="Disordered" evidence="1">
    <location>
        <begin position="22"/>
        <end position="83"/>
    </location>
</feature>